<dbReference type="SMART" id="SM00342">
    <property type="entry name" value="HTH_ARAC"/>
    <property type="match status" value="1"/>
</dbReference>
<keyword evidence="6" id="KW-1185">Reference proteome</keyword>
<dbReference type="EMBL" id="BAABBR010000001">
    <property type="protein sequence ID" value="GAA4035625.1"/>
    <property type="molecule type" value="Genomic_DNA"/>
</dbReference>
<dbReference type="InterPro" id="IPR035418">
    <property type="entry name" value="AraC-bd_2"/>
</dbReference>
<evidence type="ECO:0000313" key="6">
    <source>
        <dbReference type="Proteomes" id="UP001424459"/>
    </source>
</evidence>
<comment type="caution">
    <text evidence="5">The sequence shown here is derived from an EMBL/GenBank/DDBJ whole genome shotgun (WGS) entry which is preliminary data.</text>
</comment>
<gene>
    <name evidence="5" type="ORF">GCM10022281_15060</name>
</gene>
<dbReference type="Proteomes" id="UP001424459">
    <property type="component" value="Unassembled WGS sequence"/>
</dbReference>
<dbReference type="Pfam" id="PF14525">
    <property type="entry name" value="AraC_binding_2"/>
    <property type="match status" value="1"/>
</dbReference>
<evidence type="ECO:0000256" key="1">
    <source>
        <dbReference type="ARBA" id="ARBA00023015"/>
    </source>
</evidence>
<evidence type="ECO:0000313" key="5">
    <source>
        <dbReference type="EMBL" id="GAA4035625.1"/>
    </source>
</evidence>
<dbReference type="SUPFAM" id="SSF46689">
    <property type="entry name" value="Homeodomain-like"/>
    <property type="match status" value="2"/>
</dbReference>
<dbReference type="PROSITE" id="PS00041">
    <property type="entry name" value="HTH_ARAC_FAMILY_1"/>
    <property type="match status" value="1"/>
</dbReference>
<dbReference type="InterPro" id="IPR018060">
    <property type="entry name" value="HTH_AraC"/>
</dbReference>
<reference evidence="6" key="1">
    <citation type="journal article" date="2019" name="Int. J. Syst. Evol. Microbiol.">
        <title>The Global Catalogue of Microorganisms (GCM) 10K type strain sequencing project: providing services to taxonomists for standard genome sequencing and annotation.</title>
        <authorList>
            <consortium name="The Broad Institute Genomics Platform"/>
            <consortium name="The Broad Institute Genome Sequencing Center for Infectious Disease"/>
            <person name="Wu L."/>
            <person name="Ma J."/>
        </authorList>
    </citation>
    <scope>NUCLEOTIDE SEQUENCE [LARGE SCALE GENOMIC DNA]</scope>
    <source>
        <strain evidence="6">JCM 17564</strain>
    </source>
</reference>
<proteinExistence type="predicted"/>
<accession>A0ABP7U471</accession>
<evidence type="ECO:0000256" key="3">
    <source>
        <dbReference type="ARBA" id="ARBA00023163"/>
    </source>
</evidence>
<evidence type="ECO:0000256" key="2">
    <source>
        <dbReference type="ARBA" id="ARBA00023125"/>
    </source>
</evidence>
<dbReference type="InterPro" id="IPR009057">
    <property type="entry name" value="Homeodomain-like_sf"/>
</dbReference>
<keyword evidence="3" id="KW-0804">Transcription</keyword>
<protein>
    <submittedName>
        <fullName evidence="5">Helix-turn-helix domain-containing protein</fullName>
    </submittedName>
</protein>
<keyword evidence="1" id="KW-0805">Transcription regulation</keyword>
<dbReference type="InterPro" id="IPR018062">
    <property type="entry name" value="HTH_AraC-typ_CS"/>
</dbReference>
<evidence type="ECO:0000259" key="4">
    <source>
        <dbReference type="PROSITE" id="PS01124"/>
    </source>
</evidence>
<dbReference type="PANTHER" id="PTHR46796:SF6">
    <property type="entry name" value="ARAC SUBFAMILY"/>
    <property type="match status" value="1"/>
</dbReference>
<organism evidence="5 6">
    <name type="scientific">Sphingomonas rosea</name>
    <dbReference type="NCBI Taxonomy" id="335605"/>
    <lineage>
        <taxon>Bacteria</taxon>
        <taxon>Pseudomonadati</taxon>
        <taxon>Pseudomonadota</taxon>
        <taxon>Alphaproteobacteria</taxon>
        <taxon>Sphingomonadales</taxon>
        <taxon>Sphingomonadaceae</taxon>
        <taxon>Sphingomonas</taxon>
    </lineage>
</organism>
<dbReference type="PROSITE" id="PS01124">
    <property type="entry name" value="HTH_ARAC_FAMILY_2"/>
    <property type="match status" value="1"/>
</dbReference>
<sequence>MEAAPPESIPRVIMDTTLVPESEQFAYWAAHTRGARLSQPNPGPFYNRGDMWNLGALQMCLTEVDPFVAVRDRELVNAVDADYIQYVQILDGSMTFEADDGKSVLHPPACFLRDAAQPSVVTSTRVRLLMLYFSRDFLEERAGPIDYQGPLKACPELDLLQEIACDMIAFFPFGKEKSAPLYAEILRDLTAAALRASGAAHRSTQSPLLVAAKDYIASQPPGTLSVEGITNALKVSRSVVYRLFEREGGLLAYDRMRRLRALHRAMRNPLNNSTLAELSARYGFRDQTSLLRNFRKAFGYSPSELRRRNLGRAKTHADASAPDRIREAFDSID</sequence>
<feature type="domain" description="HTH araC/xylS-type" evidence="4">
    <location>
        <begin position="210"/>
        <end position="308"/>
    </location>
</feature>
<dbReference type="Gene3D" id="1.10.10.60">
    <property type="entry name" value="Homeodomain-like"/>
    <property type="match status" value="1"/>
</dbReference>
<dbReference type="Pfam" id="PF12833">
    <property type="entry name" value="HTH_18"/>
    <property type="match status" value="1"/>
</dbReference>
<keyword evidence="2" id="KW-0238">DNA-binding</keyword>
<dbReference type="PANTHER" id="PTHR46796">
    <property type="entry name" value="HTH-TYPE TRANSCRIPTIONAL ACTIVATOR RHAS-RELATED"/>
    <property type="match status" value="1"/>
</dbReference>
<name>A0ABP7U471_9SPHN</name>
<dbReference type="InterPro" id="IPR050204">
    <property type="entry name" value="AraC_XylS_family_regulators"/>
</dbReference>